<evidence type="ECO:0000313" key="16">
    <source>
        <dbReference type="EMBL" id="PSB00981.1"/>
    </source>
</evidence>
<comment type="subcellular location">
    <subcellularLocation>
        <location evidence="2">Cell membrane</location>
        <topology evidence="2">Multi-pass membrane protein</topology>
    </subcellularLocation>
</comment>
<dbReference type="InterPro" id="IPR003594">
    <property type="entry name" value="HATPase_dom"/>
</dbReference>
<dbReference type="PROSITE" id="PS50885">
    <property type="entry name" value="HAMP"/>
    <property type="match status" value="1"/>
</dbReference>
<evidence type="ECO:0000256" key="13">
    <source>
        <dbReference type="SAM" id="Phobius"/>
    </source>
</evidence>
<dbReference type="SUPFAM" id="SSF158472">
    <property type="entry name" value="HAMP domain-like"/>
    <property type="match status" value="1"/>
</dbReference>
<dbReference type="AlphaFoldDB" id="A0A2T1BY95"/>
<dbReference type="Proteomes" id="UP000238762">
    <property type="component" value="Unassembled WGS sequence"/>
</dbReference>
<dbReference type="RefSeq" id="WP_106290933.1">
    <property type="nucleotide sequence ID" value="NZ_CAWNTC010000175.1"/>
</dbReference>
<dbReference type="Pfam" id="PF00672">
    <property type="entry name" value="HAMP"/>
    <property type="match status" value="1"/>
</dbReference>
<evidence type="ECO:0000256" key="9">
    <source>
        <dbReference type="ARBA" id="ARBA00022989"/>
    </source>
</evidence>
<dbReference type="InterPro" id="IPR003661">
    <property type="entry name" value="HisK_dim/P_dom"/>
</dbReference>
<keyword evidence="9 13" id="KW-1133">Transmembrane helix</keyword>
<keyword evidence="17" id="KW-1185">Reference proteome</keyword>
<dbReference type="SUPFAM" id="SSF55785">
    <property type="entry name" value="PYP-like sensor domain (PAS domain)"/>
    <property type="match status" value="1"/>
</dbReference>
<keyword evidence="7 13" id="KW-0812">Transmembrane</keyword>
<keyword evidence="6" id="KW-0808">Transferase</keyword>
<evidence type="ECO:0000256" key="8">
    <source>
        <dbReference type="ARBA" id="ARBA00022777"/>
    </source>
</evidence>
<evidence type="ECO:0000256" key="5">
    <source>
        <dbReference type="ARBA" id="ARBA00022553"/>
    </source>
</evidence>
<dbReference type="SUPFAM" id="SSF47384">
    <property type="entry name" value="Homodimeric domain of signal transducing histidine kinase"/>
    <property type="match status" value="1"/>
</dbReference>
<feature type="coiled-coil region" evidence="12">
    <location>
        <begin position="662"/>
        <end position="689"/>
    </location>
</feature>
<dbReference type="InterPro" id="IPR005467">
    <property type="entry name" value="His_kinase_dom"/>
</dbReference>
<dbReference type="EMBL" id="PVWJ01000141">
    <property type="protein sequence ID" value="PSB00981.1"/>
    <property type="molecule type" value="Genomic_DNA"/>
</dbReference>
<dbReference type="PANTHER" id="PTHR43065">
    <property type="entry name" value="SENSOR HISTIDINE KINASE"/>
    <property type="match status" value="1"/>
</dbReference>
<dbReference type="OrthoDB" id="567946at2"/>
<dbReference type="InterPro" id="IPR004358">
    <property type="entry name" value="Sig_transdc_His_kin-like_C"/>
</dbReference>
<name>A0A2T1BY95_9CYAN</name>
<evidence type="ECO:0000313" key="17">
    <source>
        <dbReference type="Proteomes" id="UP000238762"/>
    </source>
</evidence>
<evidence type="ECO:0000256" key="1">
    <source>
        <dbReference type="ARBA" id="ARBA00000085"/>
    </source>
</evidence>
<dbReference type="CDD" id="cd06225">
    <property type="entry name" value="HAMP"/>
    <property type="match status" value="1"/>
</dbReference>
<proteinExistence type="predicted"/>
<dbReference type="Gene3D" id="3.30.565.10">
    <property type="entry name" value="Histidine kinase-like ATPase, C-terminal domain"/>
    <property type="match status" value="1"/>
</dbReference>
<comment type="caution">
    <text evidence="16">The sequence shown here is derived from an EMBL/GenBank/DDBJ whole genome shotgun (WGS) entry which is preliminary data.</text>
</comment>
<comment type="catalytic activity">
    <reaction evidence="1">
        <text>ATP + protein L-histidine = ADP + protein N-phospho-L-histidine.</text>
        <dbReference type="EC" id="2.7.13.3"/>
    </reaction>
</comment>
<keyword evidence="12" id="KW-0175">Coiled coil</keyword>
<feature type="domain" description="Histidine kinase" evidence="14">
    <location>
        <begin position="601"/>
        <end position="905"/>
    </location>
</feature>
<dbReference type="CDD" id="cd00130">
    <property type="entry name" value="PAS"/>
    <property type="match status" value="1"/>
</dbReference>
<dbReference type="InterPro" id="IPR013656">
    <property type="entry name" value="PAS_4"/>
</dbReference>
<dbReference type="Pfam" id="PF02743">
    <property type="entry name" value="dCache_1"/>
    <property type="match status" value="1"/>
</dbReference>
<dbReference type="Pfam" id="PF08448">
    <property type="entry name" value="PAS_4"/>
    <property type="match status" value="1"/>
</dbReference>
<organism evidence="16 17">
    <name type="scientific">Merismopedia glauca CCAP 1448/3</name>
    <dbReference type="NCBI Taxonomy" id="1296344"/>
    <lineage>
        <taxon>Bacteria</taxon>
        <taxon>Bacillati</taxon>
        <taxon>Cyanobacteriota</taxon>
        <taxon>Cyanophyceae</taxon>
        <taxon>Synechococcales</taxon>
        <taxon>Merismopediaceae</taxon>
        <taxon>Merismopedia</taxon>
    </lineage>
</organism>
<evidence type="ECO:0000259" key="14">
    <source>
        <dbReference type="PROSITE" id="PS50109"/>
    </source>
</evidence>
<evidence type="ECO:0000259" key="15">
    <source>
        <dbReference type="PROSITE" id="PS50885"/>
    </source>
</evidence>
<dbReference type="InterPro" id="IPR000014">
    <property type="entry name" value="PAS"/>
</dbReference>
<dbReference type="InterPro" id="IPR033479">
    <property type="entry name" value="dCache_1"/>
</dbReference>
<evidence type="ECO:0000256" key="4">
    <source>
        <dbReference type="ARBA" id="ARBA00022475"/>
    </source>
</evidence>
<keyword evidence="11 13" id="KW-0472">Membrane</keyword>
<keyword evidence="8" id="KW-0418">Kinase</keyword>
<accession>A0A2T1BY95</accession>
<dbReference type="PRINTS" id="PR00344">
    <property type="entry name" value="BCTRLSENSOR"/>
</dbReference>
<dbReference type="Gene3D" id="6.10.340.10">
    <property type="match status" value="1"/>
</dbReference>
<feature type="transmembrane region" description="Helical" evidence="13">
    <location>
        <begin position="21"/>
        <end position="43"/>
    </location>
</feature>
<dbReference type="InterPro" id="IPR036097">
    <property type="entry name" value="HisK_dim/P_sf"/>
</dbReference>
<dbReference type="InterPro" id="IPR003660">
    <property type="entry name" value="HAMP_dom"/>
</dbReference>
<evidence type="ECO:0000256" key="6">
    <source>
        <dbReference type="ARBA" id="ARBA00022679"/>
    </source>
</evidence>
<feature type="coiled-coil region" evidence="12">
    <location>
        <begin position="558"/>
        <end position="592"/>
    </location>
</feature>
<dbReference type="SUPFAM" id="SSF55874">
    <property type="entry name" value="ATPase domain of HSP90 chaperone/DNA topoisomerase II/histidine kinase"/>
    <property type="match status" value="1"/>
</dbReference>
<evidence type="ECO:0000256" key="3">
    <source>
        <dbReference type="ARBA" id="ARBA00012438"/>
    </source>
</evidence>
<dbReference type="InterPro" id="IPR035965">
    <property type="entry name" value="PAS-like_dom_sf"/>
</dbReference>
<evidence type="ECO:0000256" key="2">
    <source>
        <dbReference type="ARBA" id="ARBA00004651"/>
    </source>
</evidence>
<reference evidence="16 17" key="1">
    <citation type="submission" date="2018-02" db="EMBL/GenBank/DDBJ databases">
        <authorList>
            <person name="Cohen D.B."/>
            <person name="Kent A.D."/>
        </authorList>
    </citation>
    <scope>NUCLEOTIDE SEQUENCE [LARGE SCALE GENOMIC DNA]</scope>
    <source>
        <strain evidence="16 17">CCAP 1448/3</strain>
    </source>
</reference>
<gene>
    <name evidence="16" type="ORF">C7B64_20700</name>
</gene>
<keyword evidence="5" id="KW-0597">Phosphoprotein</keyword>
<evidence type="ECO:0000256" key="10">
    <source>
        <dbReference type="ARBA" id="ARBA00023012"/>
    </source>
</evidence>
<dbReference type="CDD" id="cd12913">
    <property type="entry name" value="PDC1_MCP_like"/>
    <property type="match status" value="1"/>
</dbReference>
<dbReference type="PANTHER" id="PTHR43065:SF48">
    <property type="entry name" value="HISTIDINE KINASE"/>
    <property type="match status" value="1"/>
</dbReference>
<keyword evidence="4" id="KW-1003">Cell membrane</keyword>
<feature type="coiled-coil region" evidence="12">
    <location>
        <begin position="418"/>
        <end position="452"/>
    </location>
</feature>
<dbReference type="NCBIfam" id="TIGR00229">
    <property type="entry name" value="sensory_box"/>
    <property type="match status" value="1"/>
</dbReference>
<dbReference type="Pfam" id="PF02518">
    <property type="entry name" value="HATPase_c"/>
    <property type="match status" value="1"/>
</dbReference>
<keyword evidence="10" id="KW-0902">Two-component regulatory system</keyword>
<feature type="domain" description="HAMP" evidence="15">
    <location>
        <begin position="374"/>
        <end position="426"/>
    </location>
</feature>
<reference evidence="16 17" key="2">
    <citation type="submission" date="2018-03" db="EMBL/GenBank/DDBJ databases">
        <title>The ancient ancestry and fast evolution of plastids.</title>
        <authorList>
            <person name="Moore K.R."/>
            <person name="Magnabosco C."/>
            <person name="Momper L."/>
            <person name="Gold D.A."/>
            <person name="Bosak T."/>
            <person name="Fournier G.P."/>
        </authorList>
    </citation>
    <scope>NUCLEOTIDE SEQUENCE [LARGE SCALE GENOMIC DNA]</scope>
    <source>
        <strain evidence="16 17">CCAP 1448/3</strain>
    </source>
</reference>
<sequence>MSRASLRQQLRRLINTSSLRWLLIVPFTVQIASIVGVVGYFSWKNEEETVANLIGQLLNQTENRVNQHLTQYLSVPPQLAQINADAIRLKHLKTVDLKGIGRYFWKQMQLYDVSYISYVSPTGEYAAAGKFLPNQGVTIDYKSRYILDKTYTFATDSDGNPTKVAATYDNYDPLIEDSYQKAIEAGKLVWTQPYNWDETPEYISISATKPIYDEKKQLICVIAVDLLLSKMSDFLRQLNISQSGQVFIIDRDGLLIASSSQEQPFILKQGKAQRVSVFNSQDKLVAGSAKYWQQKLGSLTAINEPKNAEFILNRQKLFTHITPWRDRFGLDWLVVVVVPESDFTEQLVAGRRTTITIIAVALLVAIMTTLMLSRWLTEPILKFNQAAKEIAAGNLARTVKVHHPQELKQLATSFNYMAEELARSFATLERNNAELEDRVKERTASLAAKEAELRAIINAMTELIMVIDNQGRYLKVVANSQLLILEEEFVLGKTIFEVFPPQQAEEFMACIHTVLTQQHPVTIEYSILVQSQETWFSTNISPLPNDQVMIVARNVSDRKAAARALEQTNQELIQAIEQLKTAQADLVQSEKMAVLGQLIAGIAHEINTPLGAIQASISNIKYGFQQSLATLPQILQKLSPEQIADFLSLLDITQSPSPNLSSREERQLKRQLKQELNRLNVANANLLAEYLVRIGLKGDLTPWILLLQHPDSCDIFQTASYLVSIDTNSGNIELAVTRASQIVLALKNYARQDVALELVNASVIEGIETVLTIYHNQLKRGIKVIQNYDQVPDIFCYPEKLTQVWSNLIGNAIQAMNYQGELEIGVFLDGEDRHLVVTITDSGPGIPLELQEKVFQPFFTTKPYGEGTGLGLDIVKKIVLQHQGKISLDSRPGKTTFTVCLPLTVEYTEG</sequence>
<evidence type="ECO:0000256" key="7">
    <source>
        <dbReference type="ARBA" id="ARBA00022692"/>
    </source>
</evidence>
<dbReference type="SMART" id="SM00091">
    <property type="entry name" value="PAS"/>
    <property type="match status" value="1"/>
</dbReference>
<dbReference type="Gene3D" id="1.10.287.130">
    <property type="match status" value="1"/>
</dbReference>
<dbReference type="EC" id="2.7.13.3" evidence="3"/>
<evidence type="ECO:0000256" key="11">
    <source>
        <dbReference type="ARBA" id="ARBA00023136"/>
    </source>
</evidence>
<dbReference type="CDD" id="cd00082">
    <property type="entry name" value="HisKA"/>
    <property type="match status" value="1"/>
</dbReference>
<dbReference type="SMART" id="SM00304">
    <property type="entry name" value="HAMP"/>
    <property type="match status" value="1"/>
</dbReference>
<dbReference type="SMART" id="SM00387">
    <property type="entry name" value="HATPase_c"/>
    <property type="match status" value="1"/>
</dbReference>
<dbReference type="InterPro" id="IPR036890">
    <property type="entry name" value="HATPase_C_sf"/>
</dbReference>
<dbReference type="PROSITE" id="PS50109">
    <property type="entry name" value="HIS_KIN"/>
    <property type="match status" value="1"/>
</dbReference>
<dbReference type="Gene3D" id="3.30.450.20">
    <property type="entry name" value="PAS domain"/>
    <property type="match status" value="2"/>
</dbReference>
<dbReference type="GO" id="GO:0005886">
    <property type="term" value="C:plasma membrane"/>
    <property type="evidence" value="ECO:0007669"/>
    <property type="project" value="UniProtKB-SubCell"/>
</dbReference>
<dbReference type="GO" id="GO:0000155">
    <property type="term" value="F:phosphorelay sensor kinase activity"/>
    <property type="evidence" value="ECO:0007669"/>
    <property type="project" value="InterPro"/>
</dbReference>
<protein>
    <recommendedName>
        <fullName evidence="3">histidine kinase</fullName>
        <ecNumber evidence="3">2.7.13.3</ecNumber>
    </recommendedName>
</protein>
<evidence type="ECO:0000256" key="12">
    <source>
        <dbReference type="SAM" id="Coils"/>
    </source>
</evidence>